<reference evidence="1" key="1">
    <citation type="submission" date="2014-11" db="EMBL/GenBank/DDBJ databases">
        <authorList>
            <person name="Amaro Gonzalez C."/>
        </authorList>
    </citation>
    <scope>NUCLEOTIDE SEQUENCE</scope>
</reference>
<protein>
    <submittedName>
        <fullName evidence="1">Uncharacterized protein</fullName>
    </submittedName>
</protein>
<accession>A0A0E9TZ09</accession>
<organism evidence="1">
    <name type="scientific">Anguilla anguilla</name>
    <name type="common">European freshwater eel</name>
    <name type="synonym">Muraena anguilla</name>
    <dbReference type="NCBI Taxonomy" id="7936"/>
    <lineage>
        <taxon>Eukaryota</taxon>
        <taxon>Metazoa</taxon>
        <taxon>Chordata</taxon>
        <taxon>Craniata</taxon>
        <taxon>Vertebrata</taxon>
        <taxon>Euteleostomi</taxon>
        <taxon>Actinopterygii</taxon>
        <taxon>Neopterygii</taxon>
        <taxon>Teleostei</taxon>
        <taxon>Anguilliformes</taxon>
        <taxon>Anguillidae</taxon>
        <taxon>Anguilla</taxon>
    </lineage>
</organism>
<evidence type="ECO:0000313" key="1">
    <source>
        <dbReference type="EMBL" id="JAH57963.1"/>
    </source>
</evidence>
<name>A0A0E9TZ09_ANGAN</name>
<dbReference type="EMBL" id="GBXM01050614">
    <property type="protein sequence ID" value="JAH57963.1"/>
    <property type="molecule type" value="Transcribed_RNA"/>
</dbReference>
<proteinExistence type="predicted"/>
<sequence length="13" mass="1701">MLIPEFPEFRFQF</sequence>
<reference evidence="1" key="2">
    <citation type="journal article" date="2015" name="Fish Shellfish Immunol.">
        <title>Early steps in the European eel (Anguilla anguilla)-Vibrio vulnificus interaction in the gills: Role of the RtxA13 toxin.</title>
        <authorList>
            <person name="Callol A."/>
            <person name="Pajuelo D."/>
            <person name="Ebbesson L."/>
            <person name="Teles M."/>
            <person name="MacKenzie S."/>
            <person name="Amaro C."/>
        </authorList>
    </citation>
    <scope>NUCLEOTIDE SEQUENCE</scope>
</reference>